<dbReference type="InterPro" id="IPR011047">
    <property type="entry name" value="Quinoprotein_ADH-like_sf"/>
</dbReference>
<keyword evidence="3" id="KW-0560">Oxidoreductase</keyword>
<evidence type="ECO:0000256" key="3">
    <source>
        <dbReference type="ARBA" id="ARBA00023002"/>
    </source>
</evidence>
<feature type="non-terminal residue" evidence="5">
    <location>
        <position position="1"/>
    </location>
</feature>
<dbReference type="PANTHER" id="PTHR32303">
    <property type="entry name" value="QUINOPROTEIN ALCOHOL DEHYDROGENASE (CYTOCHROME C)"/>
    <property type="match status" value="1"/>
</dbReference>
<dbReference type="InterPro" id="IPR018391">
    <property type="entry name" value="PQQ_b-propeller_rpt"/>
</dbReference>
<feature type="non-terminal residue" evidence="5">
    <location>
        <position position="578"/>
    </location>
</feature>
<feature type="domain" description="Pyrrolo-quinoline quinone repeat" evidence="4">
    <location>
        <begin position="12"/>
        <end position="578"/>
    </location>
</feature>
<gene>
    <name evidence="5" type="ORF">METZ01_LOCUS197129</name>
</gene>
<evidence type="ECO:0000259" key="4">
    <source>
        <dbReference type="Pfam" id="PF01011"/>
    </source>
</evidence>
<comment type="similarity">
    <text evidence="2">Belongs to the bacterial PQQ dehydrogenase family.</text>
</comment>
<dbReference type="Pfam" id="PF01011">
    <property type="entry name" value="PQQ"/>
    <property type="match status" value="1"/>
</dbReference>
<accession>A0A382E1E3</accession>
<protein>
    <recommendedName>
        <fullName evidence="4">Pyrrolo-quinoline quinone repeat domain-containing protein</fullName>
    </recommendedName>
</protein>
<dbReference type="EMBL" id="UINC01042099">
    <property type="protein sequence ID" value="SVB44275.1"/>
    <property type="molecule type" value="Genomic_DNA"/>
</dbReference>
<dbReference type="SMART" id="SM00564">
    <property type="entry name" value="PQQ"/>
    <property type="match status" value="4"/>
</dbReference>
<dbReference type="PANTHER" id="PTHR32303:SF4">
    <property type="entry name" value="QUINOPROTEIN GLUCOSE DEHYDROGENASE"/>
    <property type="match status" value="1"/>
</dbReference>
<reference evidence="5" key="1">
    <citation type="submission" date="2018-05" db="EMBL/GenBank/DDBJ databases">
        <authorList>
            <person name="Lanie J.A."/>
            <person name="Ng W.-L."/>
            <person name="Kazmierczak K.M."/>
            <person name="Andrzejewski T.M."/>
            <person name="Davidsen T.M."/>
            <person name="Wayne K.J."/>
            <person name="Tettelin H."/>
            <person name="Glass J.I."/>
            <person name="Rusch D."/>
            <person name="Podicherti R."/>
            <person name="Tsui H.-C.T."/>
            <person name="Winkler M.E."/>
        </authorList>
    </citation>
    <scope>NUCLEOTIDE SEQUENCE</scope>
</reference>
<comment type="cofactor">
    <cofactor evidence="1">
        <name>pyrroloquinoline quinone</name>
        <dbReference type="ChEBI" id="CHEBI:58442"/>
    </cofactor>
</comment>
<dbReference type="Gene3D" id="2.140.10.10">
    <property type="entry name" value="Quinoprotein alcohol dehydrogenase-like superfamily"/>
    <property type="match status" value="2"/>
</dbReference>
<sequence>VSWEWDGGSFGNVLARPTPIYVDGMLITVAGERRYVVALDAETGETLWTFREPSTPRWEYSMRKNHGKGVTYANVGGRDIVFVVTPAFFLHALDAHTGLPIEGFGGAIPIEGFPETGSVDLLADLGHEYDVYEGIPLETGYITSSSPAIVVNDVIVVGNSAEQGYNQSRQENVPGDILAYDVRTGEHLWKFDVLPGPGEFGHETWENDAWSWTGDISSWAPLSADPDLGLVYIPTNSATQDFYGGFRPGDNLFSGSLIALDVKTGERKWHYQMVHHDIWNYDTSTAPVLLDVMMDGKKVPIVVQATKQGFAYTFNRETGDPIWPIEEKPVPEGLIPGEQLAATQPHPTRPAAYDMQGLPEEELIDYTPELRAEALEILEDYVWGPFFNPPLHRDNDLGKKGSLWCPGDVGGTNIDGTPVADPTTGIMYITSQKGCSSRVMITGAEREAEHPEVVPTGTTLNAFAVGDGNRVNVRGLQIFRPPYSKITAIDMNTGDHLWSKPVGDTPDRVTNHPDLQGLDIPKTGSGRQSAMLATPDILIHSANGGDGTPYIRARDKATGDILGEVEVPASIRYGMMTY</sequence>
<evidence type="ECO:0000256" key="1">
    <source>
        <dbReference type="ARBA" id="ARBA00001931"/>
    </source>
</evidence>
<dbReference type="AlphaFoldDB" id="A0A382E1E3"/>
<dbReference type="SUPFAM" id="SSF50998">
    <property type="entry name" value="Quinoprotein alcohol dehydrogenase-like"/>
    <property type="match status" value="1"/>
</dbReference>
<name>A0A382E1E3_9ZZZZ</name>
<organism evidence="5">
    <name type="scientific">marine metagenome</name>
    <dbReference type="NCBI Taxonomy" id="408172"/>
    <lineage>
        <taxon>unclassified sequences</taxon>
        <taxon>metagenomes</taxon>
        <taxon>ecological metagenomes</taxon>
    </lineage>
</organism>
<proteinExistence type="inferred from homology"/>
<evidence type="ECO:0000256" key="2">
    <source>
        <dbReference type="ARBA" id="ARBA00008156"/>
    </source>
</evidence>
<evidence type="ECO:0000313" key="5">
    <source>
        <dbReference type="EMBL" id="SVB44275.1"/>
    </source>
</evidence>
<dbReference type="GO" id="GO:0016491">
    <property type="term" value="F:oxidoreductase activity"/>
    <property type="evidence" value="ECO:0007669"/>
    <property type="project" value="UniProtKB-KW"/>
</dbReference>
<dbReference type="InterPro" id="IPR002372">
    <property type="entry name" value="PQQ_rpt_dom"/>
</dbReference>